<keyword evidence="1" id="KW-0813">Transport</keyword>
<evidence type="ECO:0000256" key="1">
    <source>
        <dbReference type="ARBA" id="ARBA00022448"/>
    </source>
</evidence>
<dbReference type="InterPro" id="IPR003593">
    <property type="entry name" value="AAA+_ATPase"/>
</dbReference>
<reference evidence="5" key="1">
    <citation type="journal article" date="2021" name="PeerJ">
        <title>Extensive microbial diversity within the chicken gut microbiome revealed by metagenomics and culture.</title>
        <authorList>
            <person name="Gilroy R."/>
            <person name="Ravi A."/>
            <person name="Getino M."/>
            <person name="Pursley I."/>
            <person name="Horton D.L."/>
            <person name="Alikhan N.F."/>
            <person name="Baker D."/>
            <person name="Gharbi K."/>
            <person name="Hall N."/>
            <person name="Watson M."/>
            <person name="Adriaenssens E.M."/>
            <person name="Foster-Nyarko E."/>
            <person name="Jarju S."/>
            <person name="Secka A."/>
            <person name="Antonio M."/>
            <person name="Oren A."/>
            <person name="Chaudhuri R.R."/>
            <person name="La Ragione R."/>
            <person name="Hildebrand F."/>
            <person name="Pallen M.J."/>
        </authorList>
    </citation>
    <scope>NUCLEOTIDE SEQUENCE</scope>
    <source>
        <strain evidence="5">ChiGjej1B1-14440</strain>
    </source>
</reference>
<organism evidence="5 6">
    <name type="scientific">Candidatus Erysipelatoclostridium merdavium</name>
    <dbReference type="NCBI Taxonomy" id="2838566"/>
    <lineage>
        <taxon>Bacteria</taxon>
        <taxon>Bacillati</taxon>
        <taxon>Bacillota</taxon>
        <taxon>Erysipelotrichia</taxon>
        <taxon>Erysipelotrichales</taxon>
        <taxon>Erysipelotrichales incertae sedis</taxon>
    </lineage>
</organism>
<dbReference type="PANTHER" id="PTHR42939:SF1">
    <property type="entry name" value="ABC TRANSPORTER ATP-BINDING PROTEIN ALBC-RELATED"/>
    <property type="match status" value="1"/>
</dbReference>
<dbReference type="Proteomes" id="UP000886724">
    <property type="component" value="Unassembled WGS sequence"/>
</dbReference>
<evidence type="ECO:0000313" key="5">
    <source>
        <dbReference type="EMBL" id="HIX82161.1"/>
    </source>
</evidence>
<dbReference type="InterPro" id="IPR003439">
    <property type="entry name" value="ABC_transporter-like_ATP-bd"/>
</dbReference>
<dbReference type="AlphaFoldDB" id="A0A9D1XN82"/>
<dbReference type="InterPro" id="IPR051782">
    <property type="entry name" value="ABC_Transporter_VariousFunc"/>
</dbReference>
<reference evidence="5" key="2">
    <citation type="submission" date="2021-04" db="EMBL/GenBank/DDBJ databases">
        <authorList>
            <person name="Gilroy R."/>
        </authorList>
    </citation>
    <scope>NUCLEOTIDE SEQUENCE</scope>
    <source>
        <strain evidence="5">ChiGjej1B1-14440</strain>
    </source>
</reference>
<proteinExistence type="predicted"/>
<keyword evidence="3 5" id="KW-0067">ATP-binding</keyword>
<evidence type="ECO:0000259" key="4">
    <source>
        <dbReference type="PROSITE" id="PS50893"/>
    </source>
</evidence>
<dbReference type="SUPFAM" id="SSF52540">
    <property type="entry name" value="P-loop containing nucleoside triphosphate hydrolases"/>
    <property type="match status" value="1"/>
</dbReference>
<dbReference type="PROSITE" id="PS50893">
    <property type="entry name" value="ABC_TRANSPORTER_2"/>
    <property type="match status" value="1"/>
</dbReference>
<accession>A0A9D1XN82</accession>
<dbReference type="CDD" id="cd03230">
    <property type="entry name" value="ABC_DR_subfamily_A"/>
    <property type="match status" value="1"/>
</dbReference>
<dbReference type="InterPro" id="IPR027417">
    <property type="entry name" value="P-loop_NTPase"/>
</dbReference>
<dbReference type="GO" id="GO:0005524">
    <property type="term" value="F:ATP binding"/>
    <property type="evidence" value="ECO:0007669"/>
    <property type="project" value="UniProtKB-KW"/>
</dbReference>
<dbReference type="EMBL" id="DXET01000211">
    <property type="protein sequence ID" value="HIX82161.1"/>
    <property type="molecule type" value="Genomic_DNA"/>
</dbReference>
<dbReference type="GO" id="GO:0016887">
    <property type="term" value="F:ATP hydrolysis activity"/>
    <property type="evidence" value="ECO:0007669"/>
    <property type="project" value="InterPro"/>
</dbReference>
<evidence type="ECO:0000256" key="2">
    <source>
        <dbReference type="ARBA" id="ARBA00022741"/>
    </source>
</evidence>
<comment type="caution">
    <text evidence="5">The sequence shown here is derived from an EMBL/GenBank/DDBJ whole genome shotgun (WGS) entry which is preliminary data.</text>
</comment>
<dbReference type="Pfam" id="PF00005">
    <property type="entry name" value="ABC_tran"/>
    <property type="match status" value="1"/>
</dbReference>
<dbReference type="Gene3D" id="3.40.50.300">
    <property type="entry name" value="P-loop containing nucleotide triphosphate hydrolases"/>
    <property type="match status" value="1"/>
</dbReference>
<keyword evidence="2" id="KW-0547">Nucleotide-binding</keyword>
<evidence type="ECO:0000256" key="3">
    <source>
        <dbReference type="ARBA" id="ARBA00022840"/>
    </source>
</evidence>
<name>A0A9D1XN82_9FIRM</name>
<feature type="domain" description="ABC transporter" evidence="4">
    <location>
        <begin position="2"/>
        <end position="227"/>
    </location>
</feature>
<dbReference type="PANTHER" id="PTHR42939">
    <property type="entry name" value="ABC TRANSPORTER ATP-BINDING PROTEIN ALBC-RELATED"/>
    <property type="match status" value="1"/>
</dbReference>
<sequence>MLVVKELSKKIGHKQILNNINLNIPKGSIYGIIGENGAGKTTLIRHLVGVYQGDTGFVELDGMRVYENPEAKARMVYIPDEFFDVFGRNINDIKTLYQGIYPNFDEIRYLTLMKMFKYTGRENFSKFSKGMKKQVMFILALSITPDYLIMDEPFDGLDPHIRKVIWDILIKDVSEREMTIFISSHHLDELDSMCDHIALISKGKIVFGESLEKLKEGYHKLQVVLENGDEMYALEQELNVLSHQMMGRVHTLIIVGNIEKINKTVAKYHPIISEVLPLSLEDIFLYTLGGKYDELKEVMG</sequence>
<gene>
    <name evidence="5" type="ORF">H9980_09370</name>
</gene>
<dbReference type="SMART" id="SM00382">
    <property type="entry name" value="AAA"/>
    <property type="match status" value="1"/>
</dbReference>
<evidence type="ECO:0000313" key="6">
    <source>
        <dbReference type="Proteomes" id="UP000886724"/>
    </source>
</evidence>
<protein>
    <submittedName>
        <fullName evidence="5">ABC transporter ATP-binding protein</fullName>
    </submittedName>
</protein>